<reference evidence="3 5" key="2">
    <citation type="submission" date="2024-07" db="EMBL/GenBank/DDBJ databases">
        <authorList>
            <person name="Akdeniz Z."/>
        </authorList>
    </citation>
    <scope>NUCLEOTIDE SEQUENCE [LARGE SCALE GENOMIC DNA]</scope>
</reference>
<protein>
    <submittedName>
        <fullName evidence="3">Hypothetical_protein</fullName>
    </submittedName>
</protein>
<dbReference type="EMBL" id="CATOUU010001186">
    <property type="protein sequence ID" value="CAI9978974.1"/>
    <property type="molecule type" value="Genomic_DNA"/>
</dbReference>
<reference evidence="2" key="1">
    <citation type="submission" date="2023-06" db="EMBL/GenBank/DDBJ databases">
        <authorList>
            <person name="Kurt Z."/>
        </authorList>
    </citation>
    <scope>NUCLEOTIDE SEQUENCE</scope>
</reference>
<evidence type="ECO:0000313" key="2">
    <source>
        <dbReference type="EMBL" id="CAI9978974.1"/>
    </source>
</evidence>
<name>A0AA86RIF6_9EUKA</name>
<dbReference type="EMBL" id="CAXDID020000017">
    <property type="protein sequence ID" value="CAL5984925.1"/>
    <property type="molecule type" value="Genomic_DNA"/>
</dbReference>
<keyword evidence="5" id="KW-1185">Reference proteome</keyword>
<dbReference type="EMBL" id="CAXDID020000260">
    <property type="protein sequence ID" value="CAL6066355.1"/>
    <property type="molecule type" value="Genomic_DNA"/>
</dbReference>
<dbReference type="Proteomes" id="UP001642409">
    <property type="component" value="Unassembled WGS sequence"/>
</dbReference>
<evidence type="ECO:0000313" key="4">
    <source>
        <dbReference type="EMBL" id="CAL6066355.1"/>
    </source>
</evidence>
<evidence type="ECO:0000313" key="5">
    <source>
        <dbReference type="Proteomes" id="UP001642409"/>
    </source>
</evidence>
<gene>
    <name evidence="1" type="ORF">HINF_LOCUS33710</name>
    <name evidence="4" type="ORF">HINF_LOCUS52279</name>
    <name evidence="2" type="ORF">HINF_LOCUS66619</name>
    <name evidence="3" type="ORF">HINF_LOCUS8386</name>
</gene>
<dbReference type="AlphaFoldDB" id="A0AA86RIF6"/>
<accession>A0AA86RIF6</accession>
<evidence type="ECO:0000313" key="3">
    <source>
        <dbReference type="EMBL" id="CAL5984925.1"/>
    </source>
</evidence>
<proteinExistence type="predicted"/>
<comment type="caution">
    <text evidence="2">The sequence shown here is derived from an EMBL/GenBank/DDBJ whole genome shotgun (WGS) entry which is preliminary data.</text>
</comment>
<dbReference type="EMBL" id="CATOUU010000756">
    <property type="protein sequence ID" value="CAI9946065.1"/>
    <property type="molecule type" value="Genomic_DNA"/>
</dbReference>
<evidence type="ECO:0000313" key="1">
    <source>
        <dbReference type="EMBL" id="CAI9946065.1"/>
    </source>
</evidence>
<sequence>MNYQYLTQRQVFFNPKCKIANFVTLLKLHRVFRRELLQFNYHFTIRSIQFKLLQNQYKLVRQIFHEQLSMLQKQTPIQRITQGRTLTNQYTQPQQWKRCSFETGGNILKISFGVGSVSGGPGGGIFVWRIFQIEEHDQRSNKQAKYNKIFFTM</sequence>
<organism evidence="2">
    <name type="scientific">Hexamita inflata</name>
    <dbReference type="NCBI Taxonomy" id="28002"/>
    <lineage>
        <taxon>Eukaryota</taxon>
        <taxon>Metamonada</taxon>
        <taxon>Diplomonadida</taxon>
        <taxon>Hexamitidae</taxon>
        <taxon>Hexamitinae</taxon>
        <taxon>Hexamita</taxon>
    </lineage>
</organism>